<comment type="subcellular location">
    <subcellularLocation>
        <location evidence="1">Cell membrane</location>
        <topology evidence="1">Multi-pass membrane protein</topology>
    </subcellularLocation>
</comment>
<evidence type="ECO:0000256" key="2">
    <source>
        <dbReference type="ARBA" id="ARBA00010735"/>
    </source>
</evidence>
<dbReference type="AlphaFoldDB" id="A0A6J7KIK2"/>
<evidence type="ECO:0000256" key="6">
    <source>
        <dbReference type="ARBA" id="ARBA00022989"/>
    </source>
</evidence>
<organism evidence="9">
    <name type="scientific">freshwater metagenome</name>
    <dbReference type="NCBI Taxonomy" id="449393"/>
    <lineage>
        <taxon>unclassified sequences</taxon>
        <taxon>metagenomes</taxon>
        <taxon>ecological metagenomes</taxon>
    </lineage>
</organism>
<comment type="similarity">
    <text evidence="2">Belongs to the AzlC family.</text>
</comment>
<evidence type="ECO:0000313" key="9">
    <source>
        <dbReference type="EMBL" id="CAB4954623.1"/>
    </source>
</evidence>
<protein>
    <submittedName>
        <fullName evidence="9">Unannotated protein</fullName>
    </submittedName>
</protein>
<proteinExistence type="inferred from homology"/>
<dbReference type="GO" id="GO:1903785">
    <property type="term" value="P:L-valine transmembrane transport"/>
    <property type="evidence" value="ECO:0007669"/>
    <property type="project" value="TreeGrafter"/>
</dbReference>
<name>A0A6J7KIK2_9ZZZZ</name>
<dbReference type="PANTHER" id="PTHR34979">
    <property type="entry name" value="INNER MEMBRANE PROTEIN YGAZ"/>
    <property type="match status" value="1"/>
</dbReference>
<keyword evidence="5 8" id="KW-0812">Transmembrane</keyword>
<keyword evidence="4" id="KW-1003">Cell membrane</keyword>
<evidence type="ECO:0000256" key="7">
    <source>
        <dbReference type="ARBA" id="ARBA00023136"/>
    </source>
</evidence>
<feature type="transmembrane region" description="Helical" evidence="8">
    <location>
        <begin position="40"/>
        <end position="62"/>
    </location>
</feature>
<evidence type="ECO:0000256" key="8">
    <source>
        <dbReference type="SAM" id="Phobius"/>
    </source>
</evidence>
<dbReference type="GO" id="GO:0005886">
    <property type="term" value="C:plasma membrane"/>
    <property type="evidence" value="ECO:0007669"/>
    <property type="project" value="UniProtKB-SubCell"/>
</dbReference>
<keyword evidence="7 8" id="KW-0472">Membrane</keyword>
<feature type="transmembrane region" description="Helical" evidence="8">
    <location>
        <begin position="93"/>
        <end position="112"/>
    </location>
</feature>
<reference evidence="9" key="1">
    <citation type="submission" date="2020-05" db="EMBL/GenBank/DDBJ databases">
        <authorList>
            <person name="Chiriac C."/>
            <person name="Salcher M."/>
            <person name="Ghai R."/>
            <person name="Kavagutti S V."/>
        </authorList>
    </citation>
    <scope>NUCLEOTIDE SEQUENCE</scope>
</reference>
<accession>A0A6J7KIK2</accession>
<keyword evidence="3" id="KW-0813">Transport</keyword>
<sequence>MAPIVGSKGWRLGVAAQLTIDESTAVALSRETPEHSKRGFWWTGVAVFVFWNSLTFVGAYAGKLIGSPEQYGLDAAAAAAFVGLVWPRLKSVFTSVAAIVALVVAVVTSIWLPAGIPVIVAGFVVVALVNIYFGKAKV</sequence>
<dbReference type="Pfam" id="PF03591">
    <property type="entry name" value="AzlC"/>
    <property type="match status" value="1"/>
</dbReference>
<feature type="transmembrane region" description="Helical" evidence="8">
    <location>
        <begin position="118"/>
        <end position="134"/>
    </location>
</feature>
<dbReference type="PANTHER" id="PTHR34979:SF1">
    <property type="entry name" value="INNER MEMBRANE PROTEIN YGAZ"/>
    <property type="match status" value="1"/>
</dbReference>
<dbReference type="InterPro" id="IPR011606">
    <property type="entry name" value="Brnchd-chn_aa_trnsp_permease"/>
</dbReference>
<feature type="transmembrane region" description="Helical" evidence="8">
    <location>
        <begin position="68"/>
        <end position="86"/>
    </location>
</feature>
<keyword evidence="6 8" id="KW-1133">Transmembrane helix</keyword>
<gene>
    <name evidence="9" type="ORF">UFOPK3837_00655</name>
</gene>
<dbReference type="EMBL" id="CAFBNO010000023">
    <property type="protein sequence ID" value="CAB4954623.1"/>
    <property type="molecule type" value="Genomic_DNA"/>
</dbReference>
<evidence type="ECO:0000256" key="4">
    <source>
        <dbReference type="ARBA" id="ARBA00022475"/>
    </source>
</evidence>
<evidence type="ECO:0000256" key="5">
    <source>
        <dbReference type="ARBA" id="ARBA00022692"/>
    </source>
</evidence>
<evidence type="ECO:0000256" key="1">
    <source>
        <dbReference type="ARBA" id="ARBA00004651"/>
    </source>
</evidence>
<evidence type="ECO:0000256" key="3">
    <source>
        <dbReference type="ARBA" id="ARBA00022448"/>
    </source>
</evidence>